<dbReference type="PANTHER" id="PTHR30443">
    <property type="entry name" value="INNER MEMBRANE PROTEIN"/>
    <property type="match status" value="1"/>
</dbReference>
<evidence type="ECO:0000313" key="11">
    <source>
        <dbReference type="EMBL" id="ODC03622.1"/>
    </source>
</evidence>
<dbReference type="RefSeq" id="WP_068998038.1">
    <property type="nucleotide sequence ID" value="NZ_MDTQ01000001.1"/>
</dbReference>
<dbReference type="NCBIfam" id="NF028537">
    <property type="entry name" value="P_eth_NH2_trans"/>
    <property type="match status" value="1"/>
</dbReference>
<evidence type="ECO:0000256" key="7">
    <source>
        <dbReference type="ARBA" id="ARBA00023136"/>
    </source>
</evidence>
<dbReference type="Pfam" id="PF00884">
    <property type="entry name" value="Sulfatase"/>
    <property type="match status" value="1"/>
</dbReference>
<dbReference type="InterPro" id="IPR012549">
    <property type="entry name" value="EptA-like_N"/>
</dbReference>
<dbReference type="InterPro" id="IPR040423">
    <property type="entry name" value="PEA_transferase"/>
</dbReference>
<dbReference type="GO" id="GO:0016776">
    <property type="term" value="F:phosphotransferase activity, phosphate group as acceptor"/>
    <property type="evidence" value="ECO:0007669"/>
    <property type="project" value="TreeGrafter"/>
</dbReference>
<keyword evidence="5 8" id="KW-0812">Transmembrane</keyword>
<keyword evidence="4" id="KW-0808">Transferase</keyword>
<feature type="transmembrane region" description="Helical" evidence="8">
    <location>
        <begin position="21"/>
        <end position="45"/>
    </location>
</feature>
<dbReference type="GO" id="GO:0009244">
    <property type="term" value="P:lipopolysaccharide core region biosynthetic process"/>
    <property type="evidence" value="ECO:0007669"/>
    <property type="project" value="TreeGrafter"/>
</dbReference>
<feature type="domain" description="Sulfatase N-terminal" evidence="9">
    <location>
        <begin position="254"/>
        <end position="541"/>
    </location>
</feature>
<keyword evidence="6 8" id="KW-1133">Transmembrane helix</keyword>
<feature type="transmembrane region" description="Helical" evidence="8">
    <location>
        <begin position="95"/>
        <end position="115"/>
    </location>
</feature>
<dbReference type="Gene3D" id="3.40.720.10">
    <property type="entry name" value="Alkaline Phosphatase, subunit A"/>
    <property type="match status" value="1"/>
</dbReference>
<organism evidence="11 12">
    <name type="scientific">Terasakiispira papahanaumokuakeensis</name>
    <dbReference type="NCBI Taxonomy" id="197479"/>
    <lineage>
        <taxon>Bacteria</taxon>
        <taxon>Pseudomonadati</taxon>
        <taxon>Pseudomonadota</taxon>
        <taxon>Gammaproteobacteria</taxon>
        <taxon>Oceanospirillales</taxon>
        <taxon>Terasakiispira</taxon>
    </lineage>
</organism>
<dbReference type="Pfam" id="PF08019">
    <property type="entry name" value="EptA_B_N"/>
    <property type="match status" value="1"/>
</dbReference>
<comment type="subcellular location">
    <subcellularLocation>
        <location evidence="1">Cell inner membrane</location>
        <topology evidence="1">Multi-pass membrane protein</topology>
    </subcellularLocation>
</comment>
<evidence type="ECO:0000256" key="2">
    <source>
        <dbReference type="ARBA" id="ARBA00022475"/>
    </source>
</evidence>
<evidence type="ECO:0000259" key="9">
    <source>
        <dbReference type="Pfam" id="PF00884"/>
    </source>
</evidence>
<dbReference type="GO" id="GO:0005886">
    <property type="term" value="C:plasma membrane"/>
    <property type="evidence" value="ECO:0007669"/>
    <property type="project" value="UniProtKB-SubCell"/>
</dbReference>
<protein>
    <recommendedName>
        <fullName evidence="13">Phosphoethanolamine transferase</fullName>
    </recommendedName>
</protein>
<evidence type="ECO:0000256" key="5">
    <source>
        <dbReference type="ARBA" id="ARBA00022692"/>
    </source>
</evidence>
<evidence type="ECO:0000256" key="6">
    <source>
        <dbReference type="ARBA" id="ARBA00022989"/>
    </source>
</evidence>
<evidence type="ECO:0000256" key="1">
    <source>
        <dbReference type="ARBA" id="ARBA00004429"/>
    </source>
</evidence>
<keyword evidence="12" id="KW-1185">Reference proteome</keyword>
<dbReference type="InterPro" id="IPR017850">
    <property type="entry name" value="Alkaline_phosphatase_core_sf"/>
</dbReference>
<keyword evidence="2" id="KW-1003">Cell membrane</keyword>
<comment type="caution">
    <text evidence="11">The sequence shown here is derived from an EMBL/GenBank/DDBJ whole genome shotgun (WGS) entry which is preliminary data.</text>
</comment>
<feature type="transmembrane region" description="Helical" evidence="8">
    <location>
        <begin position="141"/>
        <end position="159"/>
    </location>
</feature>
<evidence type="ECO:0000256" key="4">
    <source>
        <dbReference type="ARBA" id="ARBA00022679"/>
    </source>
</evidence>
<dbReference type="EMBL" id="MDTQ01000001">
    <property type="protein sequence ID" value="ODC03622.1"/>
    <property type="molecule type" value="Genomic_DNA"/>
</dbReference>
<feature type="domain" description="Phosphoethanolamine transferase N-terminal" evidence="10">
    <location>
        <begin position="76"/>
        <end position="224"/>
    </location>
</feature>
<dbReference type="AlphaFoldDB" id="A0A1E2V9T7"/>
<dbReference type="CDD" id="cd16017">
    <property type="entry name" value="LptA"/>
    <property type="match status" value="1"/>
</dbReference>
<feature type="transmembrane region" description="Helical" evidence="8">
    <location>
        <begin position="171"/>
        <end position="191"/>
    </location>
</feature>
<evidence type="ECO:0000256" key="8">
    <source>
        <dbReference type="SAM" id="Phobius"/>
    </source>
</evidence>
<evidence type="ECO:0000313" key="12">
    <source>
        <dbReference type="Proteomes" id="UP000094291"/>
    </source>
</evidence>
<evidence type="ECO:0000259" key="10">
    <source>
        <dbReference type="Pfam" id="PF08019"/>
    </source>
</evidence>
<reference evidence="11 12" key="1">
    <citation type="submission" date="2016-08" db="EMBL/GenBank/DDBJ databases">
        <authorList>
            <person name="Seilhamer J.J."/>
        </authorList>
    </citation>
    <scope>NUCLEOTIDE SEQUENCE [LARGE SCALE GENOMIC DNA]</scope>
    <source>
        <strain evidence="11 12">PH27A</strain>
    </source>
</reference>
<proteinExistence type="predicted"/>
<dbReference type="InterPro" id="IPR000917">
    <property type="entry name" value="Sulfatase_N"/>
</dbReference>
<dbReference type="SUPFAM" id="SSF53649">
    <property type="entry name" value="Alkaline phosphatase-like"/>
    <property type="match status" value="1"/>
</dbReference>
<dbReference type="STRING" id="197479.BFW38_08770"/>
<gene>
    <name evidence="11" type="ORF">BFW38_08770</name>
</gene>
<name>A0A1E2V9T7_9GAMM</name>
<dbReference type="Proteomes" id="UP000094291">
    <property type="component" value="Unassembled WGS sequence"/>
</dbReference>
<sequence length="561" mass="63775">MRYAINKAVAFLTNFDRQWKLKIWPSSISLLILNGIISLTLTIFYNQHFFSALYHLYPFSITHNILFVASAGLTITLITFIILCLITPNSFAKPILMLIFIGSSATSYFINQYGIVMDTGMIQNILETDANEVTGTFNLDLLFHLFALGLIPSIIIWKIKIKSSKWRHSLLFRGLAIMIALVMITLTLMSFSNTYASFFRNYKEVRYSAVPLNYIYATGRYIYNHQQSSLVYQKLGTDAHLGPVAQAQTKPILTILVVGETGRADHFGLNGYTRNTTPLLAQQHLINFDQASSCGTSTAVSVPCMFSRQDRANYNEARTRSQDGLLQVLQYAGISILWRDNNSGCKGACQGVPYQDMSHQNDPLNCNQRECFDAVMLNQLNQAIKNSGKNTLIVLHQHGSHGPDYYHRYPSQFEFYQPTCQTNQLQRCSQAELINTYDNTIRYTDYFLNQVIEWLKTQEGQYNTAMIYVADHGESLGENGIYLHGMPYMMAPKEQTHVPFFYWLSDNFTQAYHIDTACLAAKQHQTVSQDNLFDSILGILNVKTHIYQPDHDILASCQYSG</sequence>
<keyword evidence="7 8" id="KW-0472">Membrane</keyword>
<feature type="transmembrane region" description="Helical" evidence="8">
    <location>
        <begin position="65"/>
        <end position="86"/>
    </location>
</feature>
<accession>A0A1E2V9T7</accession>
<dbReference type="OrthoDB" id="9786870at2"/>
<evidence type="ECO:0008006" key="13">
    <source>
        <dbReference type="Google" id="ProtNLM"/>
    </source>
</evidence>
<dbReference type="PANTHER" id="PTHR30443:SF0">
    <property type="entry name" value="PHOSPHOETHANOLAMINE TRANSFERASE EPTA"/>
    <property type="match status" value="1"/>
</dbReference>
<keyword evidence="3" id="KW-0997">Cell inner membrane</keyword>
<evidence type="ECO:0000256" key="3">
    <source>
        <dbReference type="ARBA" id="ARBA00022519"/>
    </source>
</evidence>
<dbReference type="InterPro" id="IPR058130">
    <property type="entry name" value="PEA_transf_C"/>
</dbReference>